<evidence type="ECO:0000313" key="1">
    <source>
        <dbReference type="EMBL" id="GFR07786.1"/>
    </source>
</evidence>
<protein>
    <submittedName>
        <fullName evidence="1">Uncharacterized protein</fullName>
    </submittedName>
</protein>
<name>A0A8X6GMS3_TRICU</name>
<evidence type="ECO:0000313" key="2">
    <source>
        <dbReference type="Proteomes" id="UP000887116"/>
    </source>
</evidence>
<dbReference type="OrthoDB" id="10402416at2759"/>
<dbReference type="AlphaFoldDB" id="A0A8X6GMS3"/>
<organism evidence="1 2">
    <name type="scientific">Trichonephila clavata</name>
    <name type="common">Joro spider</name>
    <name type="synonym">Nephila clavata</name>
    <dbReference type="NCBI Taxonomy" id="2740835"/>
    <lineage>
        <taxon>Eukaryota</taxon>
        <taxon>Metazoa</taxon>
        <taxon>Ecdysozoa</taxon>
        <taxon>Arthropoda</taxon>
        <taxon>Chelicerata</taxon>
        <taxon>Arachnida</taxon>
        <taxon>Araneae</taxon>
        <taxon>Araneomorphae</taxon>
        <taxon>Entelegynae</taxon>
        <taxon>Araneoidea</taxon>
        <taxon>Nephilidae</taxon>
        <taxon>Trichonephila</taxon>
    </lineage>
</organism>
<comment type="caution">
    <text evidence="1">The sequence shown here is derived from an EMBL/GenBank/DDBJ whole genome shotgun (WGS) entry which is preliminary data.</text>
</comment>
<dbReference type="Proteomes" id="UP000887116">
    <property type="component" value="Unassembled WGS sequence"/>
</dbReference>
<accession>A0A8X6GMS3</accession>
<dbReference type="EMBL" id="BMAO01036060">
    <property type="protein sequence ID" value="GFR07786.1"/>
    <property type="molecule type" value="Genomic_DNA"/>
</dbReference>
<sequence>MSDVILMSTFVLLHSLWCLFEIFGHFNLQYCLHLIPYYIFIELLKLKSCNLKREVQKNDQEMNISLANTQPEEKIEMSAEIAENKLNQNREDNEIDTTKEENIMPDISSISIYEDTNAFSSGLDKTKSFRKFSPFTLRSNISGPTEPTSAHSTEIILAKYSKYVFHDENGEKFIIDNDEFEEEEKELTDIFNSNSETLPNNPFNERASYSEDYHFLPNPLNASPDNFTDEDFQENDMPNSLNNANFLPTNPFYERASYSEDYHFLPIPLNASPRLILHDEDFQENDMPNSLNNANFLPTNPFYERASYSEDYHFLPIP</sequence>
<gene>
    <name evidence="1" type="ORF">TNCT_338721</name>
</gene>
<reference evidence="1" key="1">
    <citation type="submission" date="2020-07" db="EMBL/GenBank/DDBJ databases">
        <title>Multicomponent nature underlies the extraordinary mechanical properties of spider dragline silk.</title>
        <authorList>
            <person name="Kono N."/>
            <person name="Nakamura H."/>
            <person name="Mori M."/>
            <person name="Yoshida Y."/>
            <person name="Ohtoshi R."/>
            <person name="Malay A.D."/>
            <person name="Moran D.A.P."/>
            <person name="Tomita M."/>
            <person name="Numata K."/>
            <person name="Arakawa K."/>
        </authorList>
    </citation>
    <scope>NUCLEOTIDE SEQUENCE</scope>
</reference>
<proteinExistence type="predicted"/>
<keyword evidence="2" id="KW-1185">Reference proteome</keyword>